<protein>
    <recommendedName>
        <fullName evidence="4">Styrene-oxide isomerase</fullName>
    </recommendedName>
</protein>
<feature type="transmembrane region" description="Helical" evidence="1">
    <location>
        <begin position="130"/>
        <end position="151"/>
    </location>
</feature>
<keyword evidence="1" id="KW-1133">Transmembrane helix</keyword>
<dbReference type="Proteomes" id="UP000199758">
    <property type="component" value="Unassembled WGS sequence"/>
</dbReference>
<evidence type="ECO:0000313" key="3">
    <source>
        <dbReference type="Proteomes" id="UP000199758"/>
    </source>
</evidence>
<evidence type="ECO:0008006" key="4">
    <source>
        <dbReference type="Google" id="ProtNLM"/>
    </source>
</evidence>
<evidence type="ECO:0000313" key="2">
    <source>
        <dbReference type="EMBL" id="SHH24634.1"/>
    </source>
</evidence>
<accession>A0A1M5RED8</accession>
<keyword evidence="1" id="KW-0472">Membrane</keyword>
<reference evidence="2 3" key="1">
    <citation type="submission" date="2016-11" db="EMBL/GenBank/DDBJ databases">
        <authorList>
            <person name="Jaros S."/>
            <person name="Januszkiewicz K."/>
            <person name="Wedrychowicz H."/>
        </authorList>
    </citation>
    <scope>NUCLEOTIDE SEQUENCE [LARGE SCALE GENOMIC DNA]</scope>
    <source>
        <strain evidence="2 3">CGMCC 1.7049</strain>
    </source>
</reference>
<gene>
    <name evidence="2" type="ORF">SAMN04488068_3060</name>
</gene>
<dbReference type="InterPro" id="IPR058965">
    <property type="entry name" value="SOI/HabA-like"/>
</dbReference>
<dbReference type="Pfam" id="PF26512">
    <property type="entry name" value="SOI"/>
    <property type="match status" value="1"/>
</dbReference>
<feature type="transmembrane region" description="Helical" evidence="1">
    <location>
        <begin position="57"/>
        <end position="76"/>
    </location>
</feature>
<feature type="transmembrane region" description="Helical" evidence="1">
    <location>
        <begin position="12"/>
        <end position="31"/>
    </location>
</feature>
<organism evidence="2 3">
    <name type="scientific">Hydrocarboniphaga daqingensis</name>
    <dbReference type="NCBI Taxonomy" id="490188"/>
    <lineage>
        <taxon>Bacteria</taxon>
        <taxon>Pseudomonadati</taxon>
        <taxon>Pseudomonadota</taxon>
        <taxon>Gammaproteobacteria</taxon>
        <taxon>Nevskiales</taxon>
        <taxon>Nevskiaceae</taxon>
        <taxon>Hydrocarboniphaga</taxon>
    </lineage>
</organism>
<dbReference type="AlphaFoldDB" id="A0A1M5RED8"/>
<proteinExistence type="predicted"/>
<sequence length="157" mass="16753">MHRVEANRMTKNGLAAIFIALVGGFALTYSMTKGISLWPLSIFIDWIPPGTPQGWRIFHLGMLTNGIMAIALGGAMNRLSMTPRKAAIACWGVIIAVWGNFMFYVFGMFAPNHGLSYAGNALGEGNLAGALAFLPAVFGAITLMVAVALMFGAKAER</sequence>
<evidence type="ECO:0000256" key="1">
    <source>
        <dbReference type="SAM" id="Phobius"/>
    </source>
</evidence>
<feature type="transmembrane region" description="Helical" evidence="1">
    <location>
        <begin position="88"/>
        <end position="110"/>
    </location>
</feature>
<name>A0A1M5RED8_9GAMM</name>
<dbReference type="EMBL" id="FQWZ01000007">
    <property type="protein sequence ID" value="SHH24634.1"/>
    <property type="molecule type" value="Genomic_DNA"/>
</dbReference>
<keyword evidence="3" id="KW-1185">Reference proteome</keyword>
<keyword evidence="1" id="KW-0812">Transmembrane</keyword>